<geneLocation type="plasmid" evidence="3 4">
    <name>unnamed1</name>
</geneLocation>
<reference evidence="2" key="1">
    <citation type="journal article" date="2016" name="Biosci. Biotechnol. Biochem.">
        <title>Bioconversion of AHX to AOH by resting cells of Burkholderia contaminans CH-1.</title>
        <authorList>
            <person name="Choi J.H."/>
            <person name="Kikuchi A."/>
            <person name="Pumkaeo P."/>
            <person name="Hirai H."/>
            <person name="Tokuyama S."/>
            <person name="Kawagishi H."/>
        </authorList>
    </citation>
    <scope>NUCLEOTIDE SEQUENCE</scope>
    <source>
        <strain evidence="2">CH-1</strain>
        <plasmid evidence="2">pBC453</plasmid>
    </source>
</reference>
<reference evidence="3 4" key="3">
    <citation type="submission" date="2021-12" db="EMBL/GenBank/DDBJ databases">
        <title>Genomic and phenotypic characterization of three Burkholderia contaminans isolates recovered from different sources.</title>
        <authorList>
            <person name="Lopez De Volder A."/>
            <person name="Fan Y."/>
            <person name="Nunvar J."/>
            <person name="Herrera T."/>
            <person name="Timp W."/>
            <person name="Degrossi J."/>
        </authorList>
    </citation>
    <scope>NUCLEOTIDE SEQUENCE [LARGE SCALE GENOMIC DNA]</scope>
    <source>
        <strain evidence="3 4">LMG 23361</strain>
        <plasmid evidence="3 4">unnamed1</plasmid>
    </source>
</reference>
<proteinExistence type="predicted"/>
<evidence type="ECO:0000313" key="4">
    <source>
        <dbReference type="Proteomes" id="UP001220209"/>
    </source>
</evidence>
<name>A0A250LLK4_9BURK</name>
<dbReference type="InterPro" id="IPR004919">
    <property type="entry name" value="GmrSD_N"/>
</dbReference>
<reference evidence="2" key="2">
    <citation type="journal article" date="2017" name="Genome Announc.">
        <title>High-Quality Draft Genome Sequence of Burkholderia contaminans CH-1, a Gram-Negative Bacterium That Metabolizes 2-Azahypoxanthine, a Plant Growth-Regulating Compound.</title>
        <authorList>
            <person name="Choi J.-H."/>
            <person name="Sugiura H."/>
            <person name="Moriuchi R."/>
            <person name="Kawagishi H."/>
            <person name="Dohra H."/>
        </authorList>
    </citation>
    <scope>NUCLEOTIDE SEQUENCE</scope>
    <source>
        <strain evidence="2">CH-1</strain>
        <plasmid evidence="2">pBC453</plasmid>
    </source>
</reference>
<dbReference type="Pfam" id="PF03235">
    <property type="entry name" value="GmrSD_N"/>
    <property type="match status" value="1"/>
</dbReference>
<feature type="domain" description="GmrSD restriction endonucleases N-terminal" evidence="1">
    <location>
        <begin position="43"/>
        <end position="125"/>
    </location>
</feature>
<keyword evidence="2" id="KW-0614">Plasmid</keyword>
<geneLocation type="plasmid" evidence="2">
    <name>pBC453</name>
</geneLocation>
<gene>
    <name evidence="2" type="ORF">BCCH1_79110</name>
    <name evidence="3" type="ORF">LXE91_39670</name>
</gene>
<protein>
    <submittedName>
        <fullName evidence="3">DUF262 domain-containing protein</fullName>
    </submittedName>
</protein>
<dbReference type="Proteomes" id="UP001220209">
    <property type="component" value="Plasmid unnamed1"/>
</dbReference>
<dbReference type="AlphaFoldDB" id="A0A250LLK4"/>
<evidence type="ECO:0000313" key="3">
    <source>
        <dbReference type="EMBL" id="WFN23657.1"/>
    </source>
</evidence>
<dbReference type="RefSeq" id="WP_046543730.1">
    <property type="nucleotide sequence ID" value="NZ_AP018360.1"/>
</dbReference>
<dbReference type="EMBL" id="AP018360">
    <property type="protein sequence ID" value="BBA45400.1"/>
    <property type="molecule type" value="Genomic_DNA"/>
</dbReference>
<evidence type="ECO:0000259" key="1">
    <source>
        <dbReference type="Pfam" id="PF03235"/>
    </source>
</evidence>
<organism evidence="2">
    <name type="scientific">Burkholderia contaminans</name>
    <dbReference type="NCBI Taxonomy" id="488447"/>
    <lineage>
        <taxon>Bacteria</taxon>
        <taxon>Pseudomonadati</taxon>
        <taxon>Pseudomonadota</taxon>
        <taxon>Betaproteobacteria</taxon>
        <taxon>Burkholderiales</taxon>
        <taxon>Burkholderiaceae</taxon>
        <taxon>Burkholderia</taxon>
        <taxon>Burkholderia cepacia complex</taxon>
    </lineage>
</organism>
<dbReference type="EMBL" id="CP090643">
    <property type="protein sequence ID" value="WFN23657.1"/>
    <property type="molecule type" value="Genomic_DNA"/>
</dbReference>
<evidence type="ECO:0000313" key="2">
    <source>
        <dbReference type="EMBL" id="BBA45400.1"/>
    </source>
</evidence>
<accession>A0A250LLK4</accession>
<sequence>MARTNDELKALIRPLTQARYEVDTHWGMLDKTLEDMGQDYGLDLSPDFQRGHVWTGEQQRHYIENVMRGAVPTSGLTIQFNCPTFESLLVKSDGDLPAGFQVMDGLQRLTAVREFLAGNVRPFGLTLADLEGTSFTPRGMTYRLRFATFCFQYKLDVLDHYLALNLGGTPHSAEEIERVVAMRDELIRTGAPSSR</sequence>